<proteinExistence type="predicted"/>
<feature type="signal peptide" evidence="1">
    <location>
        <begin position="1"/>
        <end position="27"/>
    </location>
</feature>
<dbReference type="InParanoid" id="J9DMV3"/>
<reference evidence="2 3" key="1">
    <citation type="submission" date="2011-08" db="EMBL/GenBank/DDBJ databases">
        <authorList>
            <person name="Liu Z.J."/>
            <person name="Shi F.L."/>
            <person name="Lu J.Q."/>
            <person name="Li M."/>
            <person name="Wang Z.L."/>
        </authorList>
    </citation>
    <scope>NUCLEOTIDE SEQUENCE [LARGE SCALE GENOMIC DNA]</scope>
    <source>
        <strain evidence="2 3">USNM 41457</strain>
    </source>
</reference>
<name>J9DMV3_EDHAE</name>
<keyword evidence="1" id="KW-0732">Signal</keyword>
<dbReference type="AlphaFoldDB" id="J9DMV3"/>
<evidence type="ECO:0000313" key="2">
    <source>
        <dbReference type="EMBL" id="EJW02672.1"/>
    </source>
</evidence>
<dbReference type="HOGENOM" id="CLU_909199_0_0_1"/>
<reference evidence="3" key="2">
    <citation type="submission" date="2015-07" db="EMBL/GenBank/DDBJ databases">
        <title>Contrasting host-pathogen interactions and genome evolution in two generalist and specialist microsporidian pathogens of mosquitoes.</title>
        <authorList>
            <consortium name="The Broad Institute Genomics Platform"/>
            <consortium name="The Broad Institute Genome Sequencing Center for Infectious Disease"/>
            <person name="Cuomo C.A."/>
            <person name="Sanscrainte N.D."/>
            <person name="Goldberg J.M."/>
            <person name="Heiman D."/>
            <person name="Young S."/>
            <person name="Zeng Q."/>
            <person name="Becnel J.J."/>
            <person name="Birren B.W."/>
        </authorList>
    </citation>
    <scope>NUCLEOTIDE SEQUENCE [LARGE SCALE GENOMIC DNA]</scope>
    <source>
        <strain evidence="3">USNM 41457</strain>
    </source>
</reference>
<evidence type="ECO:0000256" key="1">
    <source>
        <dbReference type="SAM" id="SignalP"/>
    </source>
</evidence>
<evidence type="ECO:0000313" key="3">
    <source>
        <dbReference type="Proteomes" id="UP000003163"/>
    </source>
</evidence>
<dbReference type="Proteomes" id="UP000003163">
    <property type="component" value="Unassembled WGS sequence"/>
</dbReference>
<accession>J9DMV3</accession>
<keyword evidence="3" id="KW-1185">Reference proteome</keyword>
<gene>
    <name evidence="2" type="ORF">EDEG_02934</name>
</gene>
<dbReference type="EMBL" id="AFBI03000061">
    <property type="protein sequence ID" value="EJW02672.1"/>
    <property type="molecule type" value="Genomic_DNA"/>
</dbReference>
<sequence>MHSLNRLPFKMRISIKAMLTLCYLCFARKVAIEQNEKEYLCIIVDTPENELLADFKRICGENIIKLMEPKKLVKKANFAACVNTKKENLKTMVFDNENVHNLCRYFIENAYNQMLKYFEFESQEQTNKKSSAENENCSIPVSILEASKVFLSNSDQKMQVFTNMKFEEIFKPVSGLEEFLKEAYWEILNISCEKDYLKNLFFLSSLIKTPFSEETILEFYKYNENKSLCIQHIEEDFFYDIKNIYNLFRGLFESSFDINTSVKKIILLLSPQKHFLNHIFQTCWDEINQINFDSVTMENITKLLHF</sequence>
<organism evidence="2 3">
    <name type="scientific">Edhazardia aedis (strain USNM 41457)</name>
    <name type="common">Microsporidian parasite</name>
    <dbReference type="NCBI Taxonomy" id="1003232"/>
    <lineage>
        <taxon>Eukaryota</taxon>
        <taxon>Fungi</taxon>
        <taxon>Fungi incertae sedis</taxon>
        <taxon>Microsporidia</taxon>
        <taxon>Edhazardia</taxon>
    </lineage>
</organism>
<protein>
    <submittedName>
        <fullName evidence="2">Uncharacterized protein</fullName>
    </submittedName>
</protein>
<comment type="caution">
    <text evidence="2">The sequence shown here is derived from an EMBL/GenBank/DDBJ whole genome shotgun (WGS) entry which is preliminary data.</text>
</comment>
<dbReference type="VEuPathDB" id="MicrosporidiaDB:EDEG_02934"/>
<feature type="chain" id="PRO_5003821732" evidence="1">
    <location>
        <begin position="28"/>
        <end position="306"/>
    </location>
</feature>